<evidence type="ECO:0000256" key="12">
    <source>
        <dbReference type="SAM" id="Phobius"/>
    </source>
</evidence>
<evidence type="ECO:0000259" key="13">
    <source>
        <dbReference type="PROSITE" id="PS50111"/>
    </source>
</evidence>
<protein>
    <submittedName>
        <fullName evidence="15">Methyl-accepting chemotaxis protein I (Serine chemoreceptor protein)</fullName>
    </submittedName>
</protein>
<dbReference type="EMBL" id="FLRC01000022">
    <property type="protein sequence ID" value="SBT25827.1"/>
    <property type="molecule type" value="Genomic_DNA"/>
</dbReference>
<dbReference type="CDD" id="cd11386">
    <property type="entry name" value="MCP_signal"/>
    <property type="match status" value="1"/>
</dbReference>
<dbReference type="PROSITE" id="PS50885">
    <property type="entry name" value="HAMP"/>
    <property type="match status" value="1"/>
</dbReference>
<keyword evidence="17" id="KW-1185">Reference proteome</keyword>
<dbReference type="AlphaFoldDB" id="A0A1C3K381"/>
<evidence type="ECO:0000256" key="1">
    <source>
        <dbReference type="ARBA" id="ARBA00004429"/>
    </source>
</evidence>
<dbReference type="Pfam" id="PF02203">
    <property type="entry name" value="TarH"/>
    <property type="match status" value="1"/>
</dbReference>
<dbReference type="InterPro" id="IPR004089">
    <property type="entry name" value="MCPsignal_dom"/>
</dbReference>
<sequence length="539" mass="56419">MVRTFSLRAATALVYAAFLLLLAAALALSWLHASRLAASVNTLDDLSVQQLDPLNQVSNAVLEARVALSSGLVALLENDAAAAESAADTASSLREDAGNQFKTYMSAPKDEQGAALATALRRSFTLYTAQVDAMGAALRSGATQDYLAFVPGVEQAASAFNNQIVTLTQHIRNQSSDVRLQAEDAYAQTRWSAAALMGAGLLLALACALFLRRALLRPLRVAGQHFERIANGDLSGRIDTRSSNEIGVLFAALRRMQDGLARTITAVREGVQEINVGAREIAAGNADLSSRTEQQAASLEETSATLADLSSMVKQNAHSAREANAVATKATAVARDGGKAVGDVVAVMDSISASSRQITDIVAVIDGIAFQTNILALNAAVEAARAGEQGKGFAVVAGEVRTLAQRSAQAAKEIKLLIENAGSRVEDGAQLVTRAGQTVQQVITEIGHVAALMGEISAASAQQATSIDQVSDAVLQMDQVTQQNAALVEEASAAASALETQADTLERAASAFRLPMRDVMELQPEPTALRRDTAAMAVL</sequence>
<dbReference type="SMART" id="SM00283">
    <property type="entry name" value="MA"/>
    <property type="match status" value="1"/>
</dbReference>
<keyword evidence="2" id="KW-1003">Cell membrane</keyword>
<reference evidence="16 17" key="2">
    <citation type="submission" date="2017-08" db="EMBL/GenBank/DDBJ databases">
        <authorList>
            <person name="de Groot N.N."/>
        </authorList>
    </citation>
    <scope>NUCLEOTIDE SEQUENCE [LARGE SCALE GENOMIC DNA]</scope>
    <source>
        <strain evidence="16">Orrdi1</strain>
    </source>
</reference>
<accession>A0A1C3K381</accession>
<dbReference type="SUPFAM" id="SSF47170">
    <property type="entry name" value="Aspartate receptor, ligand-binding domain"/>
    <property type="match status" value="1"/>
</dbReference>
<gene>
    <name evidence="15" type="ORF">ODI_01454</name>
    <name evidence="16" type="ORF">ODI_R3811</name>
</gene>
<organism evidence="15 17">
    <name type="scientific">Orrella dioscoreae</name>
    <dbReference type="NCBI Taxonomy" id="1851544"/>
    <lineage>
        <taxon>Bacteria</taxon>
        <taxon>Pseudomonadati</taxon>
        <taxon>Pseudomonadota</taxon>
        <taxon>Betaproteobacteria</taxon>
        <taxon>Burkholderiales</taxon>
        <taxon>Alcaligenaceae</taxon>
        <taxon>Orrella</taxon>
    </lineage>
</organism>
<keyword evidence="7 12" id="KW-1133">Transmembrane helix</keyword>
<dbReference type="SMART" id="SM00304">
    <property type="entry name" value="HAMP"/>
    <property type="match status" value="1"/>
</dbReference>
<dbReference type="Pfam" id="PF00672">
    <property type="entry name" value="HAMP"/>
    <property type="match status" value="1"/>
</dbReference>
<name>A0A1C3K381_9BURK</name>
<evidence type="ECO:0000256" key="5">
    <source>
        <dbReference type="ARBA" id="ARBA00022519"/>
    </source>
</evidence>
<dbReference type="GO" id="GO:0007165">
    <property type="term" value="P:signal transduction"/>
    <property type="evidence" value="ECO:0007669"/>
    <property type="project" value="UniProtKB-KW"/>
</dbReference>
<proteinExistence type="inferred from homology"/>
<dbReference type="PANTHER" id="PTHR43531">
    <property type="entry name" value="PROTEIN ICFG"/>
    <property type="match status" value="1"/>
</dbReference>
<keyword evidence="4" id="KW-0145">Chemotaxis</keyword>
<evidence type="ECO:0000256" key="10">
    <source>
        <dbReference type="ARBA" id="ARBA00029447"/>
    </source>
</evidence>
<dbReference type="OrthoDB" id="9806477at2"/>
<keyword evidence="8 12" id="KW-0472">Membrane</keyword>
<dbReference type="InterPro" id="IPR004090">
    <property type="entry name" value="Chemotax_Me-accpt_rcpt"/>
</dbReference>
<dbReference type="EMBL" id="LT907988">
    <property type="protein sequence ID" value="SOE51950.1"/>
    <property type="molecule type" value="Genomic_DNA"/>
</dbReference>
<dbReference type="PROSITE" id="PS50111">
    <property type="entry name" value="CHEMOTAXIS_TRANSDUC_2"/>
    <property type="match status" value="1"/>
</dbReference>
<evidence type="ECO:0000313" key="16">
    <source>
        <dbReference type="EMBL" id="SOE51950.1"/>
    </source>
</evidence>
<dbReference type="FunFam" id="1.10.287.950:FF:000001">
    <property type="entry name" value="Methyl-accepting chemotaxis sensory transducer"/>
    <property type="match status" value="1"/>
</dbReference>
<keyword evidence="15" id="KW-0675">Receptor</keyword>
<dbReference type="Pfam" id="PF00015">
    <property type="entry name" value="MCPsignal"/>
    <property type="match status" value="1"/>
</dbReference>
<evidence type="ECO:0000256" key="11">
    <source>
        <dbReference type="PROSITE-ProRule" id="PRU00284"/>
    </source>
</evidence>
<feature type="domain" description="HAMP" evidence="14">
    <location>
        <begin position="213"/>
        <end position="265"/>
    </location>
</feature>
<dbReference type="Proteomes" id="UP000078558">
    <property type="component" value="Chromosome I"/>
</dbReference>
<keyword evidence="6 12" id="KW-0812">Transmembrane</keyword>
<dbReference type="InterPro" id="IPR003122">
    <property type="entry name" value="Tar_rcpt_lig-bd"/>
</dbReference>
<evidence type="ECO:0000256" key="7">
    <source>
        <dbReference type="ARBA" id="ARBA00022989"/>
    </source>
</evidence>
<evidence type="ECO:0000256" key="9">
    <source>
        <dbReference type="ARBA" id="ARBA00023224"/>
    </source>
</evidence>
<dbReference type="GO" id="GO:0006935">
    <property type="term" value="P:chemotaxis"/>
    <property type="evidence" value="ECO:0007669"/>
    <property type="project" value="UniProtKB-KW"/>
</dbReference>
<dbReference type="PANTHER" id="PTHR43531:SF14">
    <property type="entry name" value="METHYL-ACCEPTING CHEMOTAXIS PROTEIN I-RELATED"/>
    <property type="match status" value="1"/>
</dbReference>
<dbReference type="RefSeq" id="WP_067754474.1">
    <property type="nucleotide sequence ID" value="NZ_LT907988.1"/>
</dbReference>
<dbReference type="Gene3D" id="1.10.287.950">
    <property type="entry name" value="Methyl-accepting chemotaxis protein"/>
    <property type="match status" value="1"/>
</dbReference>
<reference evidence="15 17" key="1">
    <citation type="submission" date="2016-06" db="EMBL/GenBank/DDBJ databases">
        <authorList>
            <person name="Kjaerup R.B."/>
            <person name="Dalgaard T.S."/>
            <person name="Juul-Madsen H.R."/>
        </authorList>
    </citation>
    <scope>NUCLEOTIDE SEQUENCE [LARGE SCALE GENOMIC DNA]</scope>
    <source>
        <strain evidence="15">Orrdi1</strain>
    </source>
</reference>
<keyword evidence="3" id="KW-0488">Methylation</keyword>
<dbReference type="SUPFAM" id="SSF58104">
    <property type="entry name" value="Methyl-accepting chemotaxis protein (MCP) signaling domain"/>
    <property type="match status" value="1"/>
</dbReference>
<feature type="domain" description="Methyl-accepting transducer" evidence="13">
    <location>
        <begin position="270"/>
        <end position="499"/>
    </location>
</feature>
<dbReference type="PRINTS" id="PR00260">
    <property type="entry name" value="CHEMTRNSDUCR"/>
</dbReference>
<evidence type="ECO:0000259" key="14">
    <source>
        <dbReference type="PROSITE" id="PS50885"/>
    </source>
</evidence>
<comment type="subcellular location">
    <subcellularLocation>
        <location evidence="1">Cell inner membrane</location>
        <topology evidence="1">Multi-pass membrane protein</topology>
    </subcellularLocation>
</comment>
<dbReference type="STRING" id="1851544.ODI_01454"/>
<keyword evidence="5" id="KW-0997">Cell inner membrane</keyword>
<evidence type="ECO:0000313" key="15">
    <source>
        <dbReference type="EMBL" id="SBT25827.1"/>
    </source>
</evidence>
<evidence type="ECO:0000256" key="6">
    <source>
        <dbReference type="ARBA" id="ARBA00022692"/>
    </source>
</evidence>
<evidence type="ECO:0000256" key="4">
    <source>
        <dbReference type="ARBA" id="ARBA00022500"/>
    </source>
</evidence>
<dbReference type="InterPro" id="IPR035440">
    <property type="entry name" value="4HB_MCP_dom_sf"/>
</dbReference>
<dbReference type="InterPro" id="IPR003660">
    <property type="entry name" value="HAMP_dom"/>
</dbReference>
<dbReference type="CDD" id="cd06225">
    <property type="entry name" value="HAMP"/>
    <property type="match status" value="1"/>
</dbReference>
<evidence type="ECO:0000256" key="2">
    <source>
        <dbReference type="ARBA" id="ARBA00022475"/>
    </source>
</evidence>
<evidence type="ECO:0000256" key="8">
    <source>
        <dbReference type="ARBA" id="ARBA00023136"/>
    </source>
</evidence>
<dbReference type="KEGG" id="odi:ODI_R3811"/>
<dbReference type="GO" id="GO:0005886">
    <property type="term" value="C:plasma membrane"/>
    <property type="evidence" value="ECO:0007669"/>
    <property type="project" value="UniProtKB-SubCell"/>
</dbReference>
<comment type="similarity">
    <text evidence="10">Belongs to the methyl-accepting chemotaxis (MCP) protein family.</text>
</comment>
<evidence type="ECO:0000256" key="3">
    <source>
        <dbReference type="ARBA" id="ARBA00022481"/>
    </source>
</evidence>
<dbReference type="InterPro" id="IPR051310">
    <property type="entry name" value="MCP_chemotaxis"/>
</dbReference>
<evidence type="ECO:0000313" key="17">
    <source>
        <dbReference type="Proteomes" id="UP000078558"/>
    </source>
</evidence>
<dbReference type="Gene3D" id="1.20.120.30">
    <property type="entry name" value="Aspartate receptor, ligand-binding domain"/>
    <property type="match status" value="1"/>
</dbReference>
<feature type="transmembrane region" description="Helical" evidence="12">
    <location>
        <begin position="191"/>
        <end position="211"/>
    </location>
</feature>
<keyword evidence="9 11" id="KW-0807">Transducer</keyword>
<dbReference type="GO" id="GO:0004888">
    <property type="term" value="F:transmembrane signaling receptor activity"/>
    <property type="evidence" value="ECO:0007669"/>
    <property type="project" value="InterPro"/>
</dbReference>